<dbReference type="InterPro" id="IPR050194">
    <property type="entry name" value="Glycosyltransferase_grp1"/>
</dbReference>
<dbReference type="Gene3D" id="3.40.50.2000">
    <property type="entry name" value="Glycogen Phosphorylase B"/>
    <property type="match status" value="2"/>
</dbReference>
<sequence length="378" mass="43952">MYKVLTFGMTDNYGGVESVIMNYYRRFDHKKIKMDFLVTSSSEIAYSSEIKKYEGKIFSIPSRHDAPIAYHKSVNKFFKNHAQEYDCFWVNMNNLVNIDYLKLAKKYGIKRIIIHAHNTRLMETGIKGKIREGIHQYNKKQLLRYATDFWACSQDAANWFYDKKILSKVCIIKNALKEDKYSYKESNRTKLRKKYGLENKTIIGNIGRLNYQKNQSFLLDIFAQYLLLDENAKLLLIGKGEEERALKEKVKKLDIASNVIFLGMKENVIPWYSVFDIFVFPSHFEGLGLVLLEAQANGVPVLATKDTIPTDVKVNENLEFISLSKSAKYWAEKIKKNLDNDARIKSKEAIVTNFQKANYDIDLEAERVEKLFLSTTIK</sequence>
<evidence type="ECO:0000313" key="3">
    <source>
        <dbReference type="Proteomes" id="UP000215693"/>
    </source>
</evidence>
<dbReference type="SUPFAM" id="SSF53756">
    <property type="entry name" value="UDP-Glycosyltransferase/glycogen phosphorylase"/>
    <property type="match status" value="1"/>
</dbReference>
<evidence type="ECO:0000313" key="2">
    <source>
        <dbReference type="EMBL" id="OYS12282.1"/>
    </source>
</evidence>
<dbReference type="PANTHER" id="PTHR45947">
    <property type="entry name" value="SULFOQUINOVOSYL TRANSFERASE SQD2"/>
    <property type="match status" value="1"/>
</dbReference>
<name>A0A9X6NZL6_LACJH</name>
<dbReference type="InterPro" id="IPR001296">
    <property type="entry name" value="Glyco_trans_1"/>
</dbReference>
<protein>
    <recommendedName>
        <fullName evidence="1">Glycosyl transferase family 1 domain-containing protein</fullName>
    </recommendedName>
</protein>
<dbReference type="PANTHER" id="PTHR45947:SF3">
    <property type="entry name" value="SULFOQUINOVOSYL TRANSFERASE SQD2"/>
    <property type="match status" value="1"/>
</dbReference>
<feature type="domain" description="Glycosyl transferase family 1" evidence="1">
    <location>
        <begin position="188"/>
        <end position="351"/>
    </location>
</feature>
<reference evidence="2 3" key="2">
    <citation type="submission" date="2017-09" db="EMBL/GenBank/DDBJ databases">
        <title>Tripartite evolution among Lactobacillus johnsonii, Lactobacillus taiwanensis, Lactobacillus reuteri and their rodent host.</title>
        <authorList>
            <person name="Wang T."/>
            <person name="Knowles S."/>
            <person name="Cheng C."/>
        </authorList>
    </citation>
    <scope>NUCLEOTIDE SEQUENCE [LARGE SCALE GENOMIC DNA]</scope>
    <source>
        <strain evidence="2 3">117c</strain>
    </source>
</reference>
<dbReference type="RefSeq" id="WP_094497471.1">
    <property type="nucleotide sequence ID" value="NZ_NGOD01000011.1"/>
</dbReference>
<evidence type="ECO:0000259" key="1">
    <source>
        <dbReference type="Pfam" id="PF00534"/>
    </source>
</evidence>
<comment type="caution">
    <text evidence="2">The sequence shown here is derived from an EMBL/GenBank/DDBJ whole genome shotgun (WGS) entry which is preliminary data.</text>
</comment>
<organism evidence="2 3">
    <name type="scientific">Lactobacillus johnsonii</name>
    <dbReference type="NCBI Taxonomy" id="33959"/>
    <lineage>
        <taxon>Bacteria</taxon>
        <taxon>Bacillati</taxon>
        <taxon>Bacillota</taxon>
        <taxon>Bacilli</taxon>
        <taxon>Lactobacillales</taxon>
        <taxon>Lactobacillaceae</taxon>
        <taxon>Lactobacillus</taxon>
    </lineage>
</organism>
<gene>
    <name evidence="2" type="ORF">CBF50_06850</name>
</gene>
<proteinExistence type="predicted"/>
<dbReference type="GO" id="GO:0016757">
    <property type="term" value="F:glycosyltransferase activity"/>
    <property type="evidence" value="ECO:0007669"/>
    <property type="project" value="InterPro"/>
</dbReference>
<dbReference type="Proteomes" id="UP000215693">
    <property type="component" value="Unassembled WGS sequence"/>
</dbReference>
<dbReference type="EMBL" id="NGOH01000068">
    <property type="protein sequence ID" value="OYS12282.1"/>
    <property type="molecule type" value="Genomic_DNA"/>
</dbReference>
<dbReference type="AlphaFoldDB" id="A0A9X6NZL6"/>
<dbReference type="Pfam" id="PF00534">
    <property type="entry name" value="Glycos_transf_1"/>
    <property type="match status" value="1"/>
</dbReference>
<reference evidence="2 3" key="1">
    <citation type="submission" date="2017-04" db="EMBL/GenBank/DDBJ databases">
        <authorList>
            <person name="Lin X.B."/>
            <person name="Stothard P."/>
            <person name="Tasseva G."/>
            <person name="Walter J."/>
        </authorList>
    </citation>
    <scope>NUCLEOTIDE SEQUENCE [LARGE SCALE GENOMIC DNA]</scope>
    <source>
        <strain evidence="2 3">117c</strain>
    </source>
</reference>
<accession>A0A9X6NZL6</accession>